<dbReference type="SMART" id="SM00233">
    <property type="entry name" value="PH"/>
    <property type="match status" value="1"/>
</dbReference>
<dbReference type="Gene3D" id="3.30.40.10">
    <property type="entry name" value="Zinc/RING finger domain, C3HC4 (zinc finger)"/>
    <property type="match status" value="1"/>
</dbReference>
<evidence type="ECO:0000256" key="6">
    <source>
        <dbReference type="ARBA" id="ARBA00022833"/>
    </source>
</evidence>
<evidence type="ECO:0000256" key="1">
    <source>
        <dbReference type="ARBA" id="ARBA00004245"/>
    </source>
</evidence>
<feature type="domain" description="PH" evidence="10">
    <location>
        <begin position="466"/>
        <end position="560"/>
    </location>
</feature>
<feature type="compositionally biased region" description="Basic residues" evidence="9">
    <location>
        <begin position="42"/>
        <end position="54"/>
    </location>
</feature>
<dbReference type="SUPFAM" id="SSF48065">
    <property type="entry name" value="DBL homology domain (DH-domain)"/>
    <property type="match status" value="1"/>
</dbReference>
<keyword evidence="14" id="KW-1185">Reference proteome</keyword>
<dbReference type="InterPro" id="IPR013083">
    <property type="entry name" value="Znf_RING/FYVE/PHD"/>
</dbReference>
<feature type="compositionally biased region" description="Basic and acidic residues" evidence="9">
    <location>
        <begin position="770"/>
        <end position="799"/>
    </location>
</feature>
<evidence type="ECO:0000256" key="3">
    <source>
        <dbReference type="ARBA" id="ARBA00022658"/>
    </source>
</evidence>
<evidence type="ECO:0000256" key="7">
    <source>
        <dbReference type="ARBA" id="ARBA00023212"/>
    </source>
</evidence>
<dbReference type="InterPro" id="IPR035899">
    <property type="entry name" value="DBL_dom_sf"/>
</dbReference>
<evidence type="ECO:0000256" key="5">
    <source>
        <dbReference type="ARBA" id="ARBA00022771"/>
    </source>
</evidence>
<feature type="domain" description="FYVE-type" evidence="12">
    <location>
        <begin position="589"/>
        <end position="649"/>
    </location>
</feature>
<evidence type="ECO:0000256" key="4">
    <source>
        <dbReference type="ARBA" id="ARBA00022723"/>
    </source>
</evidence>
<dbReference type="SUPFAM" id="SSF57903">
    <property type="entry name" value="FYVE/PHD zinc finger"/>
    <property type="match status" value="1"/>
</dbReference>
<dbReference type="Pfam" id="PF01363">
    <property type="entry name" value="FYVE"/>
    <property type="match status" value="1"/>
</dbReference>
<dbReference type="Proteomes" id="UP001150062">
    <property type="component" value="Unassembled WGS sequence"/>
</dbReference>
<feature type="domain" description="DH" evidence="11">
    <location>
        <begin position="249"/>
        <end position="435"/>
    </location>
</feature>
<dbReference type="SUPFAM" id="SSF50729">
    <property type="entry name" value="PH domain-like"/>
    <property type="match status" value="1"/>
</dbReference>
<evidence type="ECO:0000313" key="13">
    <source>
        <dbReference type="EMBL" id="KAJ6234517.1"/>
    </source>
</evidence>
<dbReference type="SMART" id="SM00064">
    <property type="entry name" value="FYVE"/>
    <property type="match status" value="1"/>
</dbReference>
<feature type="region of interest" description="Disordered" evidence="9">
    <location>
        <begin position="135"/>
        <end position="172"/>
    </location>
</feature>
<dbReference type="InterPro" id="IPR011011">
    <property type="entry name" value="Znf_FYVE_PHD"/>
</dbReference>
<dbReference type="InterPro" id="IPR017455">
    <property type="entry name" value="Znf_FYVE-rel"/>
</dbReference>
<keyword evidence="4" id="KW-0479">Metal-binding</keyword>
<dbReference type="InterPro" id="IPR000306">
    <property type="entry name" value="Znf_FYVE"/>
</dbReference>
<comment type="subcellular location">
    <subcellularLocation>
        <location evidence="1">Cytoplasm</location>
        <location evidence="1">Cytoskeleton</location>
    </subcellularLocation>
</comment>
<feature type="compositionally biased region" description="Basic residues" evidence="9">
    <location>
        <begin position="144"/>
        <end position="154"/>
    </location>
</feature>
<dbReference type="PROSITE" id="PS50010">
    <property type="entry name" value="DH_2"/>
    <property type="match status" value="1"/>
</dbReference>
<evidence type="ECO:0000256" key="2">
    <source>
        <dbReference type="ARBA" id="ARBA00022490"/>
    </source>
</evidence>
<dbReference type="InterPro" id="IPR051092">
    <property type="entry name" value="FYVE_RhoGEF_PH"/>
</dbReference>
<evidence type="ECO:0000259" key="11">
    <source>
        <dbReference type="PROSITE" id="PS50010"/>
    </source>
</evidence>
<dbReference type="CDD" id="cd00160">
    <property type="entry name" value="RhoGEF"/>
    <property type="match status" value="1"/>
</dbReference>
<feature type="region of interest" description="Disordered" evidence="9">
    <location>
        <begin position="838"/>
        <end position="859"/>
    </location>
</feature>
<gene>
    <name evidence="13" type="ORF">M0813_29107</name>
</gene>
<dbReference type="Pfam" id="PF00621">
    <property type="entry name" value="RhoGEF"/>
    <property type="match status" value="1"/>
</dbReference>
<dbReference type="Pfam" id="PF00169">
    <property type="entry name" value="PH"/>
    <property type="match status" value="1"/>
</dbReference>
<dbReference type="EMBL" id="JAOAOG010000269">
    <property type="protein sequence ID" value="KAJ6234517.1"/>
    <property type="molecule type" value="Genomic_DNA"/>
</dbReference>
<dbReference type="CDD" id="cd00065">
    <property type="entry name" value="FYVE_like_SF"/>
    <property type="match status" value="1"/>
</dbReference>
<accession>A0ABQ8XPG7</accession>
<organism evidence="13 14">
    <name type="scientific">Anaeramoeba flamelloides</name>
    <dbReference type="NCBI Taxonomy" id="1746091"/>
    <lineage>
        <taxon>Eukaryota</taxon>
        <taxon>Metamonada</taxon>
        <taxon>Anaeramoebidae</taxon>
        <taxon>Anaeramoeba</taxon>
    </lineage>
</organism>
<keyword evidence="5 8" id="KW-0863">Zinc-finger</keyword>
<feature type="compositionally biased region" description="Basic and acidic residues" evidence="9">
    <location>
        <begin position="83"/>
        <end position="112"/>
    </location>
</feature>
<keyword evidence="6" id="KW-0862">Zinc</keyword>
<evidence type="ECO:0000313" key="14">
    <source>
        <dbReference type="Proteomes" id="UP001150062"/>
    </source>
</evidence>
<sequence length="865" mass="102341">MSEEPENKKDYKIVIKDGKIKKYRRRKKTNSEETIIIIDKNGKKKRVRKKKKTTPKTNNQNPKEEKEKEKEKESQIKIQTLDSKNEGKSGKEKEITTEKEKEKEDPENKKDYKIVIKDGKIKKYRRRKKTNSKETIIIIDKNGNKKRVHKKQKTSPKTNNHNPKEEKEKTITMSTTNSNELKKKKTPTIEKLSRKLSESQELTTLEMKEQAEFSTKIESTFELAIKNTMTNEKKAKVELSKEIDPNTSMRDNVVQEILSSERLYVSNLEILMDKWKVELVERAKSPKEMVIPQEIIDKIFGNLNEIYQINKIFLNKLEKKILNWNEQSTIGDFFLELIPFFKLYTTYFRSYSKSNEIVLQYLKNSSFKNWVDQKKKETNNLGLQSFLILPIQRLPRYELFLKSLRKNCPWNHPDFTNLQTAWEAIIKVNQHINEEIKNTENQQKMLQIQRRFNSNRLKDLIAPHRYYICTGPLTKVSSNKFLKRQFFLFSDLLLYGTANAGFYQLHRRTNLLHMKIQNIPDTEKLQNAFIMHGKQKSFTVFAATPQEKDNWLKHLQNAIQECRRKNQTLKTSNVMDDHSQDLAPVLDSNNKKNNCSICFKKFTTFRRKHNCNKCGNLVCGACSNKKLLLKYISESNLLRVCDNCYFDYFQEQQKRNRNRNKIKNDNENGNENEYRAQYDGFEIINDENPNKISSFSKKYPKKLKHYTLNKLTINKNKNKNKMRSRSESNINHLMDNKTIDGFVFLESEGNKTVDLLQTDVSNQNFDDDENNQKHIEKTQSVTEEEKNEGGEEKESENEKVNGNINGNLNDELQDQENETMKKIREQITKITSEFIQSSKNQIITKKRKRKKRKRSRKRVDLQLLF</sequence>
<dbReference type="Gene3D" id="2.30.29.30">
    <property type="entry name" value="Pleckstrin-homology domain (PH domain)/Phosphotyrosine-binding domain (PTB)"/>
    <property type="match status" value="1"/>
</dbReference>
<proteinExistence type="predicted"/>
<dbReference type="SMART" id="SM00325">
    <property type="entry name" value="RhoGEF"/>
    <property type="match status" value="1"/>
</dbReference>
<feature type="compositionally biased region" description="Basic and acidic residues" evidence="9">
    <location>
        <begin position="62"/>
        <end position="75"/>
    </location>
</feature>
<keyword evidence="3" id="KW-0344">Guanine-nucleotide releasing factor</keyword>
<evidence type="ECO:0000256" key="9">
    <source>
        <dbReference type="SAM" id="MobiDB-lite"/>
    </source>
</evidence>
<feature type="compositionally biased region" description="Basic residues" evidence="9">
    <location>
        <begin position="844"/>
        <end position="857"/>
    </location>
</feature>
<dbReference type="PROSITE" id="PS50178">
    <property type="entry name" value="ZF_FYVE"/>
    <property type="match status" value="1"/>
</dbReference>
<name>A0ABQ8XPG7_9EUKA</name>
<feature type="region of interest" description="Disordered" evidence="9">
    <location>
        <begin position="22"/>
        <end position="112"/>
    </location>
</feature>
<dbReference type="InterPro" id="IPR001849">
    <property type="entry name" value="PH_domain"/>
</dbReference>
<reference evidence="13" key="1">
    <citation type="submission" date="2022-08" db="EMBL/GenBank/DDBJ databases">
        <title>Novel sulfate-reducing endosymbionts in the free-living metamonad Anaeramoeba.</title>
        <authorList>
            <person name="Jerlstrom-Hultqvist J."/>
            <person name="Cepicka I."/>
            <person name="Gallot-Lavallee L."/>
            <person name="Salas-Leiva D."/>
            <person name="Curtis B.A."/>
            <person name="Zahonova K."/>
            <person name="Pipaliya S."/>
            <person name="Dacks J."/>
            <person name="Roger A.J."/>
        </authorList>
    </citation>
    <scope>NUCLEOTIDE SEQUENCE</scope>
    <source>
        <strain evidence="13">Schooner1</strain>
    </source>
</reference>
<dbReference type="Gene3D" id="1.20.900.10">
    <property type="entry name" value="Dbl homology (DH) domain"/>
    <property type="match status" value="1"/>
</dbReference>
<keyword evidence="2" id="KW-0963">Cytoplasm</keyword>
<evidence type="ECO:0000256" key="8">
    <source>
        <dbReference type="PROSITE-ProRule" id="PRU00091"/>
    </source>
</evidence>
<evidence type="ECO:0000259" key="12">
    <source>
        <dbReference type="PROSITE" id="PS50178"/>
    </source>
</evidence>
<dbReference type="InterPro" id="IPR011993">
    <property type="entry name" value="PH-like_dom_sf"/>
</dbReference>
<dbReference type="PANTHER" id="PTHR12673:SF159">
    <property type="entry name" value="LD03170P"/>
    <property type="match status" value="1"/>
</dbReference>
<evidence type="ECO:0000259" key="10">
    <source>
        <dbReference type="PROSITE" id="PS50003"/>
    </source>
</evidence>
<protein>
    <submittedName>
        <fullName evidence="13">Faciogenital dysplasia protein</fullName>
    </submittedName>
</protein>
<dbReference type="PANTHER" id="PTHR12673">
    <property type="entry name" value="FACIOGENITAL DYSPLASIA PROTEIN"/>
    <property type="match status" value="1"/>
</dbReference>
<dbReference type="PROSITE" id="PS50003">
    <property type="entry name" value="PH_DOMAIN"/>
    <property type="match status" value="1"/>
</dbReference>
<keyword evidence="7" id="KW-0206">Cytoskeleton</keyword>
<comment type="caution">
    <text evidence="13">The sequence shown here is derived from an EMBL/GenBank/DDBJ whole genome shotgun (WGS) entry which is preliminary data.</text>
</comment>
<dbReference type="InterPro" id="IPR000219">
    <property type="entry name" value="DH_dom"/>
</dbReference>
<feature type="region of interest" description="Disordered" evidence="9">
    <location>
        <begin position="762"/>
        <end position="811"/>
    </location>
</feature>